<reference evidence="2 3" key="1">
    <citation type="submission" date="2018-05" db="EMBL/GenBank/DDBJ databases">
        <title>Genomic Encyclopedia of Type Strains, Phase IV (KMG-IV): sequencing the most valuable type-strain genomes for metagenomic binning, comparative biology and taxonomic classification.</title>
        <authorList>
            <person name="Goeker M."/>
        </authorList>
    </citation>
    <scope>NUCLEOTIDE SEQUENCE [LARGE SCALE GENOMIC DNA]</scope>
    <source>
        <strain evidence="2 3">DSM 44717</strain>
    </source>
</reference>
<proteinExistence type="predicted"/>
<dbReference type="InterPro" id="IPR003848">
    <property type="entry name" value="DUF218"/>
</dbReference>
<comment type="caution">
    <text evidence="2">The sequence shown here is derived from an EMBL/GenBank/DDBJ whole genome shotgun (WGS) entry which is preliminary data.</text>
</comment>
<evidence type="ECO:0000313" key="3">
    <source>
        <dbReference type="Proteomes" id="UP000246410"/>
    </source>
</evidence>
<dbReference type="InterPro" id="IPR014729">
    <property type="entry name" value="Rossmann-like_a/b/a_fold"/>
</dbReference>
<dbReference type="CDD" id="cd06259">
    <property type="entry name" value="YdcF-like"/>
    <property type="match status" value="1"/>
</dbReference>
<dbReference type="RefSeq" id="WP_110038850.1">
    <property type="nucleotide sequence ID" value="NZ_QGTL01000006.1"/>
</dbReference>
<dbReference type="EMBL" id="QGTL01000006">
    <property type="protein sequence ID" value="PWV74406.1"/>
    <property type="molecule type" value="Genomic_DNA"/>
</dbReference>
<dbReference type="Proteomes" id="UP000246410">
    <property type="component" value="Unassembled WGS sequence"/>
</dbReference>
<dbReference type="PANTHER" id="PTHR30336">
    <property type="entry name" value="INNER MEMBRANE PROTEIN, PROBABLE PERMEASE"/>
    <property type="match status" value="1"/>
</dbReference>
<feature type="domain" description="DUF218" evidence="1">
    <location>
        <begin position="120"/>
        <end position="248"/>
    </location>
</feature>
<dbReference type="GO" id="GO:0005886">
    <property type="term" value="C:plasma membrane"/>
    <property type="evidence" value="ECO:0007669"/>
    <property type="project" value="TreeGrafter"/>
</dbReference>
<organism evidence="2 3">
    <name type="scientific">Nocardia neocaledoniensis</name>
    <dbReference type="NCBI Taxonomy" id="236511"/>
    <lineage>
        <taxon>Bacteria</taxon>
        <taxon>Bacillati</taxon>
        <taxon>Actinomycetota</taxon>
        <taxon>Actinomycetes</taxon>
        <taxon>Mycobacteriales</taxon>
        <taxon>Nocardiaceae</taxon>
        <taxon>Nocardia</taxon>
    </lineage>
</organism>
<dbReference type="Gene3D" id="3.40.50.620">
    <property type="entry name" value="HUPs"/>
    <property type="match status" value="1"/>
</dbReference>
<accession>A0A317NG84</accession>
<dbReference type="Pfam" id="PF02698">
    <property type="entry name" value="DUF218"/>
    <property type="match status" value="1"/>
</dbReference>
<dbReference type="PANTHER" id="PTHR30336:SF20">
    <property type="entry name" value="DUF218 DOMAIN-CONTAINING PROTEIN"/>
    <property type="match status" value="1"/>
</dbReference>
<name>A0A317NG84_9NOCA</name>
<dbReference type="AlphaFoldDB" id="A0A317NG84"/>
<evidence type="ECO:0000313" key="2">
    <source>
        <dbReference type="EMBL" id="PWV74406.1"/>
    </source>
</evidence>
<dbReference type="InterPro" id="IPR051599">
    <property type="entry name" value="Cell_Envelope_Assoc"/>
</dbReference>
<keyword evidence="3" id="KW-1185">Reference proteome</keyword>
<evidence type="ECO:0000259" key="1">
    <source>
        <dbReference type="Pfam" id="PF02698"/>
    </source>
</evidence>
<sequence>MIETRVAAAWLAEVLADRRAESDDELPVPYSVEEFRAAAETSIGAAAHDRDWNVPLRVGFDHDPDPVMTAALDRLKGATRDASGRVMCPLELQKTWVWIELGRVRGANHGQPRQEVPIRALVVLGGGMHPDGQVPPWVDARADAAAQQWATGRYAMLITSGRGPHPQVRSEADALAEALIERGVPAEVIARETASTSTAANAWFVATSHLDPIAASEVTVVTNGFHAVRTQLLFEHIAARGCRVAVHTASDEAIPPAVLRLLRICDDAQTDYLGTTLLPRIARNDRAAWRSFLFDPASPLTQTWRTYRDGHDIYRTAWKDLSARMAAGRAAVSS</sequence>
<protein>
    <submittedName>
        <fullName evidence="2">DUF218 domain-containing protein</fullName>
    </submittedName>
</protein>
<gene>
    <name evidence="2" type="ORF">DFR69_106217</name>
</gene>